<proteinExistence type="predicted"/>
<dbReference type="GO" id="GO:0005509">
    <property type="term" value="F:calcium ion binding"/>
    <property type="evidence" value="ECO:0007669"/>
    <property type="project" value="UniProtKB-UniRule"/>
</dbReference>
<evidence type="ECO:0000259" key="4">
    <source>
        <dbReference type="PROSITE" id="PS50268"/>
    </source>
</evidence>
<dbReference type="EMBL" id="JBJQND010000003">
    <property type="protein sequence ID" value="KAL3883149.1"/>
    <property type="molecule type" value="Genomic_DNA"/>
</dbReference>
<keyword evidence="6" id="KW-1185">Reference proteome</keyword>
<evidence type="ECO:0000256" key="3">
    <source>
        <dbReference type="SAM" id="SignalP"/>
    </source>
</evidence>
<feature type="domain" description="Cadherin" evidence="4">
    <location>
        <begin position="130"/>
        <end position="258"/>
    </location>
</feature>
<sequence length="471" mass="52579">MNMDYTSVILFLLVLQGIAAIRIVNNFYNENPTLHEDTDDERAILELKTEMYWMIGWLHGVYCEIKDNEYNDLFFIDGKTVKKHACSTPGCGPICYASGCLSFLRQSEYVLKIRCDQNLFNLRPLTTDSDTVEMHIRISKNQEPKVFLDPGNVNIVASEAYLYRIIERVSYTDAESDAVTLTCTGSDNFRLSQEFGSGTIVLVKDLQNEKSSTFTVNIFATDRRNTVTQSLEIRLIGTTTTTTIISASSNQATPQPTIEVSFLTASTNGVSEELVTQQPSIEVPFMTASTNRVSEELGTQQSSIEVPVLTDSTYGASEELVTQQPSIEVSVLTNGNPTDTLSTKRISTNQLTEMLNTTTMSMRVSIPTNRKPTGNKTPPKEDIHNPVLYIIIPSPGDRIPPNKDIENTVLYIVIPFAVLAIIVTAVIIIWRKRLSRTNGYRKLKENSDDLDEALEAGVENPTYFMITSEKT</sequence>
<feature type="signal peptide" evidence="3">
    <location>
        <begin position="1"/>
        <end position="20"/>
    </location>
</feature>
<dbReference type="AlphaFoldDB" id="A0ABD3XA59"/>
<comment type="caution">
    <text evidence="5">The sequence shown here is derived from an EMBL/GenBank/DDBJ whole genome shotgun (WGS) entry which is preliminary data.</text>
</comment>
<keyword evidence="2" id="KW-1133">Transmembrane helix</keyword>
<accession>A0ABD3XA59</accession>
<name>A0ABD3XA59_SINWO</name>
<keyword evidence="2" id="KW-0472">Membrane</keyword>
<evidence type="ECO:0000313" key="5">
    <source>
        <dbReference type="EMBL" id="KAL3883149.1"/>
    </source>
</evidence>
<evidence type="ECO:0000256" key="1">
    <source>
        <dbReference type="PROSITE-ProRule" id="PRU00043"/>
    </source>
</evidence>
<protein>
    <recommendedName>
        <fullName evidence="4">Cadherin domain-containing protein</fullName>
    </recommendedName>
</protein>
<feature type="chain" id="PRO_5044865330" description="Cadherin domain-containing protein" evidence="3">
    <location>
        <begin position="21"/>
        <end position="471"/>
    </location>
</feature>
<dbReference type="Proteomes" id="UP001634394">
    <property type="component" value="Unassembled WGS sequence"/>
</dbReference>
<organism evidence="5 6">
    <name type="scientific">Sinanodonta woodiana</name>
    <name type="common">Chinese pond mussel</name>
    <name type="synonym">Anodonta woodiana</name>
    <dbReference type="NCBI Taxonomy" id="1069815"/>
    <lineage>
        <taxon>Eukaryota</taxon>
        <taxon>Metazoa</taxon>
        <taxon>Spiralia</taxon>
        <taxon>Lophotrochozoa</taxon>
        <taxon>Mollusca</taxon>
        <taxon>Bivalvia</taxon>
        <taxon>Autobranchia</taxon>
        <taxon>Heteroconchia</taxon>
        <taxon>Palaeoheterodonta</taxon>
        <taxon>Unionida</taxon>
        <taxon>Unionoidea</taxon>
        <taxon>Unionidae</taxon>
        <taxon>Unioninae</taxon>
        <taxon>Sinanodonta</taxon>
    </lineage>
</organism>
<evidence type="ECO:0000256" key="2">
    <source>
        <dbReference type="SAM" id="Phobius"/>
    </source>
</evidence>
<feature type="transmembrane region" description="Helical" evidence="2">
    <location>
        <begin position="409"/>
        <end position="430"/>
    </location>
</feature>
<dbReference type="Gene3D" id="2.60.40.60">
    <property type="entry name" value="Cadherins"/>
    <property type="match status" value="1"/>
</dbReference>
<evidence type="ECO:0000313" key="6">
    <source>
        <dbReference type="Proteomes" id="UP001634394"/>
    </source>
</evidence>
<keyword evidence="2" id="KW-0812">Transmembrane</keyword>
<gene>
    <name evidence="5" type="ORF">ACJMK2_029440</name>
</gene>
<reference evidence="5 6" key="1">
    <citation type="submission" date="2024-11" db="EMBL/GenBank/DDBJ databases">
        <title>Chromosome-level genome assembly of the freshwater bivalve Anodonta woodiana.</title>
        <authorList>
            <person name="Chen X."/>
        </authorList>
    </citation>
    <scope>NUCLEOTIDE SEQUENCE [LARGE SCALE GENOMIC DNA]</scope>
    <source>
        <strain evidence="5">MN2024</strain>
        <tissue evidence="5">Gills</tissue>
    </source>
</reference>
<keyword evidence="3" id="KW-0732">Signal</keyword>
<dbReference type="InterPro" id="IPR002126">
    <property type="entry name" value="Cadherin-like_dom"/>
</dbReference>
<keyword evidence="1" id="KW-0106">Calcium</keyword>
<dbReference type="PROSITE" id="PS50268">
    <property type="entry name" value="CADHERIN_2"/>
    <property type="match status" value="1"/>
</dbReference>